<feature type="domain" description="Peptidase metallopeptidase" evidence="8">
    <location>
        <begin position="37"/>
        <end position="204"/>
    </location>
</feature>
<feature type="active site" evidence="5">
    <location>
        <position position="159"/>
    </location>
</feature>
<evidence type="ECO:0000256" key="3">
    <source>
        <dbReference type="ARBA" id="ARBA00022801"/>
    </source>
</evidence>
<protein>
    <recommendedName>
        <fullName evidence="8">Peptidase metallopeptidase domain-containing protein</fullName>
    </recommendedName>
</protein>
<keyword evidence="1" id="KW-0645">Protease</keyword>
<dbReference type="PANTHER" id="PTHR10201">
    <property type="entry name" value="MATRIX METALLOPROTEINASE"/>
    <property type="match status" value="1"/>
</dbReference>
<dbReference type="OrthoDB" id="406838at2759"/>
<organism evidence="9 10">
    <name type="scientific">Arthrobotrys oligospora (strain ATCC 24927 / CBS 115.81 / DSM 1491)</name>
    <name type="common">Nematode-trapping fungus</name>
    <name type="synonym">Didymozoophaga oligospora</name>
    <dbReference type="NCBI Taxonomy" id="756982"/>
    <lineage>
        <taxon>Eukaryota</taxon>
        <taxon>Fungi</taxon>
        <taxon>Dikarya</taxon>
        <taxon>Ascomycota</taxon>
        <taxon>Pezizomycotina</taxon>
        <taxon>Orbiliomycetes</taxon>
        <taxon>Orbiliales</taxon>
        <taxon>Orbiliaceae</taxon>
        <taxon>Orbilia</taxon>
        <taxon>Orbilia oligospora</taxon>
    </lineage>
</organism>
<gene>
    <name evidence="9" type="ORF">AOL_s00173g163</name>
</gene>
<evidence type="ECO:0000256" key="7">
    <source>
        <dbReference type="SAM" id="MobiDB-lite"/>
    </source>
</evidence>
<evidence type="ECO:0000313" key="10">
    <source>
        <dbReference type="Proteomes" id="UP000008784"/>
    </source>
</evidence>
<accession>G1XNZ5</accession>
<dbReference type="GO" id="GO:0004222">
    <property type="term" value="F:metalloendopeptidase activity"/>
    <property type="evidence" value="ECO:0007669"/>
    <property type="project" value="InterPro"/>
</dbReference>
<evidence type="ECO:0000256" key="4">
    <source>
        <dbReference type="ARBA" id="ARBA00022833"/>
    </source>
</evidence>
<dbReference type="InterPro" id="IPR006026">
    <property type="entry name" value="Peptidase_Metallo"/>
</dbReference>
<evidence type="ECO:0000256" key="6">
    <source>
        <dbReference type="PIRSR" id="PIRSR621190-2"/>
    </source>
</evidence>
<dbReference type="SMART" id="SM00235">
    <property type="entry name" value="ZnMc"/>
    <property type="match status" value="1"/>
</dbReference>
<comment type="cofactor">
    <cofactor evidence="6">
        <name>Ca(2+)</name>
        <dbReference type="ChEBI" id="CHEBI:29108"/>
    </cofactor>
    <text evidence="6">Can bind about 5 Ca(2+) ions per subunit.</text>
</comment>
<evidence type="ECO:0000259" key="8">
    <source>
        <dbReference type="SMART" id="SM00235"/>
    </source>
</evidence>
<dbReference type="InterPro" id="IPR024079">
    <property type="entry name" value="MetalloPept_cat_dom_sf"/>
</dbReference>
<feature type="compositionally biased region" description="Low complexity" evidence="7">
    <location>
        <begin position="211"/>
        <end position="254"/>
    </location>
</feature>
<dbReference type="STRING" id="756982.G1XNZ5"/>
<feature type="binding site" evidence="6">
    <location>
        <position position="162"/>
    </location>
    <ligand>
        <name>Zn(2+)</name>
        <dbReference type="ChEBI" id="CHEBI:29105"/>
        <label>2</label>
        <note>catalytic</note>
    </ligand>
</feature>
<dbReference type="EMBL" id="ADOT01000263">
    <property type="protein sequence ID" value="EGX45062.1"/>
    <property type="molecule type" value="Genomic_DNA"/>
</dbReference>
<sequence length="315" mass="35618">MPSHAGHVCSYNSKGGGDCMIKSGGILIKRQDFYQDAPRKWPQGFAFRWRLTGAIQNVDYNSMVSAIERAFQKWTNATNLFTFQQAPNGGHNIEIMVAGPQVNDPEFPPRSGGGYTLANGLMGPQGYDSNPTGRIKFNNTYSGTPSWNIAAIHNVFVHEFGHVLGLGHVPNAPSALMSPIIPNMQQEIGLTNFDLNKFHTFYAGYGGTPMYQQPTNQPTNQYPQQPQQPQQIPQQPSQPQQPQQRPQQPQQRPQQGDRSICDNAHTECWRQRQAQGLARVKRGNKQVIVKRQYNDPCRPEWEQCMREQGFIQKRR</sequence>
<evidence type="ECO:0000256" key="2">
    <source>
        <dbReference type="ARBA" id="ARBA00022723"/>
    </source>
</evidence>
<evidence type="ECO:0000256" key="1">
    <source>
        <dbReference type="ARBA" id="ARBA00022670"/>
    </source>
</evidence>
<feature type="binding site" evidence="6">
    <location>
        <position position="168"/>
    </location>
    <ligand>
        <name>Zn(2+)</name>
        <dbReference type="ChEBI" id="CHEBI:29105"/>
        <label>2</label>
        <note>catalytic</note>
    </ligand>
</feature>
<feature type="binding site" evidence="6">
    <location>
        <position position="177"/>
    </location>
    <ligand>
        <name>Zn(2+)</name>
        <dbReference type="ChEBI" id="CHEBI:29105"/>
        <label>2</label>
        <note>catalytic</note>
    </ligand>
</feature>
<dbReference type="AlphaFoldDB" id="G1XNZ5"/>
<feature type="region of interest" description="Disordered" evidence="7">
    <location>
        <begin position="209"/>
        <end position="259"/>
    </location>
</feature>
<dbReference type="Gene3D" id="3.40.390.10">
    <property type="entry name" value="Collagenase (Catalytic Domain)"/>
    <property type="match status" value="1"/>
</dbReference>
<dbReference type="GO" id="GO:0006508">
    <property type="term" value="P:proteolysis"/>
    <property type="evidence" value="ECO:0007669"/>
    <property type="project" value="UniProtKB-KW"/>
</dbReference>
<keyword evidence="6" id="KW-0106">Calcium</keyword>
<keyword evidence="3" id="KW-0378">Hydrolase</keyword>
<dbReference type="InterPro" id="IPR021190">
    <property type="entry name" value="Pept_M10A"/>
</dbReference>
<dbReference type="GeneID" id="22897101"/>
<dbReference type="GO" id="GO:0008270">
    <property type="term" value="F:zinc ion binding"/>
    <property type="evidence" value="ECO:0007669"/>
    <property type="project" value="InterPro"/>
</dbReference>
<dbReference type="Proteomes" id="UP000008784">
    <property type="component" value="Unassembled WGS sequence"/>
</dbReference>
<dbReference type="InParanoid" id="G1XNZ5"/>
<name>G1XNZ5_ARTOA</name>
<evidence type="ECO:0000313" key="9">
    <source>
        <dbReference type="EMBL" id="EGX45062.1"/>
    </source>
</evidence>
<dbReference type="InterPro" id="IPR001818">
    <property type="entry name" value="Pept_M10_metallopeptidase"/>
</dbReference>
<comment type="cofactor">
    <cofactor evidence="6">
        <name>Zn(2+)</name>
        <dbReference type="ChEBI" id="CHEBI:29105"/>
    </cofactor>
    <text evidence="6">Binds 2 Zn(2+) ions per subunit.</text>
</comment>
<feature type="binding site" evidence="6">
    <location>
        <position position="112"/>
    </location>
    <ligand>
        <name>Ca(2+)</name>
        <dbReference type="ChEBI" id="CHEBI:29108"/>
        <label>3</label>
    </ligand>
</feature>
<dbReference type="GO" id="GO:0031012">
    <property type="term" value="C:extracellular matrix"/>
    <property type="evidence" value="ECO:0007669"/>
    <property type="project" value="InterPro"/>
</dbReference>
<dbReference type="eggNOG" id="KOG1565">
    <property type="taxonomic scope" value="Eukaryota"/>
</dbReference>
<dbReference type="HOGENOM" id="CLU_882706_0_0_1"/>
<evidence type="ECO:0000256" key="5">
    <source>
        <dbReference type="PIRSR" id="PIRSR621190-1"/>
    </source>
</evidence>
<keyword evidence="4 6" id="KW-0862">Zinc</keyword>
<dbReference type="SUPFAM" id="SSF55486">
    <property type="entry name" value="Metalloproteases ('zincins'), catalytic domain"/>
    <property type="match status" value="1"/>
</dbReference>
<reference evidence="9 10" key="1">
    <citation type="journal article" date="2011" name="PLoS Pathog.">
        <title>Genomic and proteomic analyses of the fungus Arthrobotrys oligospora provide insights into nematode-trap formation.</title>
        <authorList>
            <person name="Yang J."/>
            <person name="Wang L."/>
            <person name="Ji X."/>
            <person name="Feng Y."/>
            <person name="Li X."/>
            <person name="Zou C."/>
            <person name="Xu J."/>
            <person name="Ren Y."/>
            <person name="Mi Q."/>
            <person name="Wu J."/>
            <person name="Liu S."/>
            <person name="Liu Y."/>
            <person name="Huang X."/>
            <person name="Wang H."/>
            <person name="Niu X."/>
            <person name="Li J."/>
            <person name="Liang L."/>
            <person name="Luo Y."/>
            <person name="Ji K."/>
            <person name="Zhou W."/>
            <person name="Yu Z."/>
            <person name="Li G."/>
            <person name="Liu Y."/>
            <person name="Li L."/>
            <person name="Qiao M."/>
            <person name="Feng L."/>
            <person name="Zhang K.-Q."/>
        </authorList>
    </citation>
    <scope>NUCLEOTIDE SEQUENCE [LARGE SCALE GENOMIC DNA]</scope>
    <source>
        <strain evidence="10">ATCC 24927 / CBS 115.81 / DSM 1491</strain>
    </source>
</reference>
<comment type="caution">
    <text evidence="9">The sequence shown here is derived from an EMBL/GenBank/DDBJ whole genome shotgun (WGS) entry which is preliminary data.</text>
</comment>
<dbReference type="RefSeq" id="XP_011126207.1">
    <property type="nucleotide sequence ID" value="XM_011127905.1"/>
</dbReference>
<keyword evidence="2 6" id="KW-0479">Metal-binding</keyword>
<dbReference type="Pfam" id="PF00413">
    <property type="entry name" value="Peptidase_M10"/>
    <property type="match status" value="1"/>
</dbReference>
<keyword evidence="10" id="KW-1185">Reference proteome</keyword>
<feature type="binding site" evidence="6">
    <location>
        <position position="158"/>
    </location>
    <ligand>
        <name>Zn(2+)</name>
        <dbReference type="ChEBI" id="CHEBI:29105"/>
        <label>2</label>
        <note>catalytic</note>
    </ligand>
</feature>
<dbReference type="PRINTS" id="PR00138">
    <property type="entry name" value="MATRIXIN"/>
</dbReference>
<proteinExistence type="predicted"/>